<feature type="chain" id="PRO_5039710276" evidence="2">
    <location>
        <begin position="23"/>
        <end position="253"/>
    </location>
</feature>
<proteinExistence type="predicted"/>
<evidence type="ECO:0000256" key="1">
    <source>
        <dbReference type="SAM" id="MobiDB-lite"/>
    </source>
</evidence>
<dbReference type="PANTHER" id="PTHR39201">
    <property type="entry name" value="EXPORTED PROTEIN-RELATED"/>
    <property type="match status" value="1"/>
</dbReference>
<evidence type="ECO:0000259" key="3">
    <source>
        <dbReference type="Pfam" id="PF12682"/>
    </source>
</evidence>
<keyword evidence="2" id="KW-0732">Signal</keyword>
<dbReference type="InterPro" id="IPR029039">
    <property type="entry name" value="Flavoprotein-like_sf"/>
</dbReference>
<dbReference type="GO" id="GO:0010181">
    <property type="term" value="F:FMN binding"/>
    <property type="evidence" value="ECO:0007669"/>
    <property type="project" value="InterPro"/>
</dbReference>
<evidence type="ECO:0000313" key="5">
    <source>
        <dbReference type="Proteomes" id="UP000826793"/>
    </source>
</evidence>
<accession>A0A9D2MV49</accession>
<evidence type="ECO:0000313" key="4">
    <source>
        <dbReference type="EMBL" id="HJB97181.1"/>
    </source>
</evidence>
<dbReference type="Proteomes" id="UP000826793">
    <property type="component" value="Unassembled WGS sequence"/>
</dbReference>
<dbReference type="InterPro" id="IPR008254">
    <property type="entry name" value="Flavodoxin/NO_synth"/>
</dbReference>
<reference evidence="4" key="1">
    <citation type="journal article" date="2021" name="PeerJ">
        <title>Extensive microbial diversity within the chicken gut microbiome revealed by metagenomics and culture.</title>
        <authorList>
            <person name="Gilroy R."/>
            <person name="Ravi A."/>
            <person name="Getino M."/>
            <person name="Pursley I."/>
            <person name="Horton D.L."/>
            <person name="Alikhan N.F."/>
            <person name="Baker D."/>
            <person name="Gharbi K."/>
            <person name="Hall N."/>
            <person name="Watson M."/>
            <person name="Adriaenssens E.M."/>
            <person name="Foster-Nyarko E."/>
            <person name="Jarju S."/>
            <person name="Secka A."/>
            <person name="Antonio M."/>
            <person name="Oren A."/>
            <person name="Chaudhuri R.R."/>
            <person name="La Ragione R."/>
            <person name="Hildebrand F."/>
            <person name="Pallen M.J."/>
        </authorList>
    </citation>
    <scope>NUCLEOTIDE SEQUENCE</scope>
    <source>
        <strain evidence="4">CHK185-1770</strain>
    </source>
</reference>
<dbReference type="Gene3D" id="3.40.50.360">
    <property type="match status" value="1"/>
</dbReference>
<organism evidence="4 5">
    <name type="scientific">Candidatus Acutalibacter pullicola</name>
    <dbReference type="NCBI Taxonomy" id="2838417"/>
    <lineage>
        <taxon>Bacteria</taxon>
        <taxon>Bacillati</taxon>
        <taxon>Bacillota</taxon>
        <taxon>Clostridia</taxon>
        <taxon>Eubacteriales</taxon>
        <taxon>Acutalibacteraceae</taxon>
        <taxon>Acutalibacter</taxon>
    </lineage>
</organism>
<dbReference type="GO" id="GO:0016651">
    <property type="term" value="F:oxidoreductase activity, acting on NAD(P)H"/>
    <property type="evidence" value="ECO:0007669"/>
    <property type="project" value="UniProtKB-ARBA"/>
</dbReference>
<dbReference type="Pfam" id="PF12682">
    <property type="entry name" value="Flavodoxin_4"/>
    <property type="match status" value="1"/>
</dbReference>
<dbReference type="EMBL" id="DWXG01000008">
    <property type="protein sequence ID" value="HJB97181.1"/>
    <property type="molecule type" value="Genomic_DNA"/>
</dbReference>
<dbReference type="SUPFAM" id="SSF52218">
    <property type="entry name" value="Flavoproteins"/>
    <property type="match status" value="1"/>
</dbReference>
<sequence>MKKLLTPLMAFALAIVFTACQTAPSSSVLSSPAPSESSQLSSAVEEGAAASSQLAEPSEAPAESSAVEGSSETGENSGVLIAYFSWTENAVLEEGVDAMTSPSVSDPGNVQQLAGWIQEETGGELFEIAPATPYTEDYNTLLDVAQQEQADNARPELASQVENWDSYSTVFVGYPDWWSDAPMLIYSFLEFYDWEGKTLIPFCTSGGSGFGRSLDNLPASAPGATILEGFHVNGSSVDGAAENVAAWLDGLGL</sequence>
<dbReference type="PANTHER" id="PTHR39201:SF1">
    <property type="entry name" value="FLAVODOXIN-LIKE DOMAIN-CONTAINING PROTEIN"/>
    <property type="match status" value="1"/>
</dbReference>
<evidence type="ECO:0000256" key="2">
    <source>
        <dbReference type="SAM" id="SignalP"/>
    </source>
</evidence>
<protein>
    <submittedName>
        <fullName evidence="4">Flavodoxin</fullName>
    </submittedName>
</protein>
<feature type="compositionally biased region" description="Low complexity" evidence="1">
    <location>
        <begin position="27"/>
        <end position="72"/>
    </location>
</feature>
<feature type="signal peptide" evidence="2">
    <location>
        <begin position="1"/>
        <end position="22"/>
    </location>
</feature>
<name>A0A9D2MV49_9FIRM</name>
<feature type="region of interest" description="Disordered" evidence="1">
    <location>
        <begin position="27"/>
        <end position="73"/>
    </location>
</feature>
<comment type="caution">
    <text evidence="4">The sequence shown here is derived from an EMBL/GenBank/DDBJ whole genome shotgun (WGS) entry which is preliminary data.</text>
</comment>
<reference evidence="4" key="2">
    <citation type="submission" date="2021-04" db="EMBL/GenBank/DDBJ databases">
        <authorList>
            <person name="Gilroy R."/>
        </authorList>
    </citation>
    <scope>NUCLEOTIDE SEQUENCE</scope>
    <source>
        <strain evidence="4">CHK185-1770</strain>
    </source>
</reference>
<gene>
    <name evidence="4" type="ORF">H9710_01240</name>
</gene>
<dbReference type="AlphaFoldDB" id="A0A9D2MV49"/>
<dbReference type="PROSITE" id="PS51257">
    <property type="entry name" value="PROKAR_LIPOPROTEIN"/>
    <property type="match status" value="1"/>
</dbReference>
<feature type="domain" description="Flavodoxin-like" evidence="3">
    <location>
        <begin position="108"/>
        <end position="249"/>
    </location>
</feature>